<gene>
    <name evidence="2" type="ORF">V8G58_07180</name>
</gene>
<feature type="signal peptide" evidence="1">
    <location>
        <begin position="1"/>
        <end position="37"/>
    </location>
</feature>
<evidence type="ECO:0000313" key="2">
    <source>
        <dbReference type="EMBL" id="MFH6771714.1"/>
    </source>
</evidence>
<dbReference type="EMBL" id="JBAWKB010000002">
    <property type="protein sequence ID" value="MFH6771714.1"/>
    <property type="molecule type" value="Genomic_DNA"/>
</dbReference>
<sequence length="215" mass="24684">MKKNSFFLKLKSWFVKRLLKLKLITAAILLSFCYAKADTIPNQKTFNVIKNDKVIGTITINKQAFESQIVYHLKSDINAKVLINFCIKGEEKAVYKKGILVYSRVYRTVNNNIKSNHQIVFQNKKYLLKEASGETFLSLKPITANLVSLYFKEPKSLRFVYCDNARKMVTVEPLGEGKYKVVFESGKYNIYHYKDGKCVGVEANSKLFDVNLIPA</sequence>
<evidence type="ECO:0000313" key="3">
    <source>
        <dbReference type="Proteomes" id="UP001610100"/>
    </source>
</evidence>
<accession>A0ABW7MY09</accession>
<reference evidence="2 3" key="1">
    <citation type="submission" date="2024-02" db="EMBL/GenBank/DDBJ databases">
        <title>A Gaetbulibacter species isolated from tidal flats and genomic insights of their niches.</title>
        <authorList>
            <person name="Ye Y."/>
        </authorList>
    </citation>
    <scope>NUCLEOTIDE SEQUENCE [LARGE SCALE GENOMIC DNA]</scope>
    <source>
        <strain evidence="2 3">KYW382</strain>
    </source>
</reference>
<dbReference type="Proteomes" id="UP001610100">
    <property type="component" value="Unassembled WGS sequence"/>
</dbReference>
<evidence type="ECO:0000256" key="1">
    <source>
        <dbReference type="SAM" id="SignalP"/>
    </source>
</evidence>
<proteinExistence type="predicted"/>
<keyword evidence="3" id="KW-1185">Reference proteome</keyword>
<dbReference type="Pfam" id="PF19630">
    <property type="entry name" value="DUF6134"/>
    <property type="match status" value="1"/>
</dbReference>
<dbReference type="RefSeq" id="WP_344740882.1">
    <property type="nucleotide sequence ID" value="NZ_BAABAY010000002.1"/>
</dbReference>
<keyword evidence="1" id="KW-0732">Signal</keyword>
<feature type="chain" id="PRO_5046009481" evidence="1">
    <location>
        <begin position="38"/>
        <end position="215"/>
    </location>
</feature>
<name>A0ABW7MY09_9FLAO</name>
<protein>
    <submittedName>
        <fullName evidence="2">DUF6134 family protein</fullName>
    </submittedName>
</protein>
<dbReference type="InterPro" id="IPR045767">
    <property type="entry name" value="DUF6134"/>
</dbReference>
<comment type="caution">
    <text evidence="2">The sequence shown here is derived from an EMBL/GenBank/DDBJ whole genome shotgun (WGS) entry which is preliminary data.</text>
</comment>
<organism evidence="2 3">
    <name type="scientific">Gaetbulibacter aestuarii</name>
    <dbReference type="NCBI Taxonomy" id="1502358"/>
    <lineage>
        <taxon>Bacteria</taxon>
        <taxon>Pseudomonadati</taxon>
        <taxon>Bacteroidota</taxon>
        <taxon>Flavobacteriia</taxon>
        <taxon>Flavobacteriales</taxon>
        <taxon>Flavobacteriaceae</taxon>
        <taxon>Gaetbulibacter</taxon>
    </lineage>
</organism>